<dbReference type="NCBIfam" id="NF000586">
    <property type="entry name" value="PRK00011.1"/>
    <property type="match status" value="1"/>
</dbReference>
<dbReference type="Pfam" id="PF00464">
    <property type="entry name" value="SHMT"/>
    <property type="match status" value="1"/>
</dbReference>
<dbReference type="UniPathway" id="UPA00193"/>
<dbReference type="Proteomes" id="UP000011666">
    <property type="component" value="Unassembled WGS sequence"/>
</dbReference>
<dbReference type="eggNOG" id="COG0112">
    <property type="taxonomic scope" value="Bacteria"/>
</dbReference>
<keyword evidence="7" id="KW-0489">Methyltransferase</keyword>
<comment type="pathway">
    <text evidence="4">One-carbon metabolism; tetrahydrofolate interconversion.</text>
</comment>
<reference evidence="7 8" key="1">
    <citation type="submission" date="2013-01" db="EMBL/GenBank/DDBJ databases">
        <title>Whole genome shotgun sequence of Gordonia soli NBRC 108243.</title>
        <authorList>
            <person name="Isaki-Nakamura S."/>
            <person name="Hosoyama A."/>
            <person name="Tsuchikane K."/>
            <person name="Ando Y."/>
            <person name="Baba S."/>
            <person name="Ohji S."/>
            <person name="Hamada M."/>
            <person name="Tamura T."/>
            <person name="Yamazoe A."/>
            <person name="Yamazaki S."/>
            <person name="Fujita N."/>
        </authorList>
    </citation>
    <scope>NUCLEOTIDE SEQUENCE [LARGE SCALE GENOMIC DNA]</scope>
    <source>
        <strain evidence="7 8">NBRC 108243</strain>
    </source>
</reference>
<evidence type="ECO:0000256" key="1">
    <source>
        <dbReference type="ARBA" id="ARBA00001933"/>
    </source>
</evidence>
<comment type="similarity">
    <text evidence="2 4">Belongs to the SHMT family.</text>
</comment>
<keyword evidence="4" id="KW-0963">Cytoplasm</keyword>
<comment type="cofactor">
    <cofactor evidence="1 4 5">
        <name>pyridoxal 5'-phosphate</name>
        <dbReference type="ChEBI" id="CHEBI:597326"/>
    </cofactor>
</comment>
<dbReference type="InterPro" id="IPR015421">
    <property type="entry name" value="PyrdxlP-dep_Trfase_major"/>
</dbReference>
<dbReference type="CDD" id="cd00378">
    <property type="entry name" value="SHMT"/>
    <property type="match status" value="1"/>
</dbReference>
<feature type="site" description="Plays an important role in substrate specificity" evidence="4">
    <location>
        <position position="226"/>
    </location>
</feature>
<feature type="modified residue" description="N6-(pyridoxal phosphate)lysine" evidence="4 5">
    <location>
        <position position="227"/>
    </location>
</feature>
<dbReference type="InterPro" id="IPR015422">
    <property type="entry name" value="PyrdxlP-dep_Trfase_small"/>
</dbReference>
<keyword evidence="4" id="KW-0554">One-carbon metabolism</keyword>
<gene>
    <name evidence="4 7" type="primary">glyA</name>
    <name evidence="7" type="ORF">GS4_39_00220</name>
</gene>
<dbReference type="EMBL" id="BANX01000039">
    <property type="protein sequence ID" value="GAC70691.1"/>
    <property type="molecule type" value="Genomic_DNA"/>
</dbReference>
<dbReference type="HAMAP" id="MF_00051">
    <property type="entry name" value="SHMT"/>
    <property type="match status" value="1"/>
</dbReference>
<dbReference type="Gene3D" id="3.90.1150.10">
    <property type="entry name" value="Aspartate Aminotransferase, domain 1"/>
    <property type="match status" value="1"/>
</dbReference>
<feature type="binding site" evidence="4">
    <location>
        <position position="118"/>
    </location>
    <ligand>
        <name>(6S)-5,6,7,8-tetrahydrofolate</name>
        <dbReference type="ChEBI" id="CHEBI:57453"/>
    </ligand>
</feature>
<dbReference type="GO" id="GO:0019264">
    <property type="term" value="P:glycine biosynthetic process from serine"/>
    <property type="evidence" value="ECO:0007669"/>
    <property type="project" value="UniProtKB-UniRule"/>
</dbReference>
<dbReference type="InterPro" id="IPR001085">
    <property type="entry name" value="Ser_HO-MeTrfase"/>
</dbReference>
<dbReference type="UniPathway" id="UPA00288">
    <property type="reaction ID" value="UER01023"/>
</dbReference>
<dbReference type="Gene3D" id="3.40.640.10">
    <property type="entry name" value="Type I PLP-dependent aspartate aminotransferase-like (Major domain)"/>
    <property type="match status" value="1"/>
</dbReference>
<dbReference type="GO" id="GO:0008168">
    <property type="term" value="F:methyltransferase activity"/>
    <property type="evidence" value="ECO:0007669"/>
    <property type="project" value="UniProtKB-KW"/>
</dbReference>
<dbReference type="STRING" id="1223545.GS4_39_00220"/>
<keyword evidence="3 4" id="KW-0663">Pyridoxal phosphate</keyword>
<name>M0QQZ7_9ACTN</name>
<dbReference type="InterPro" id="IPR049943">
    <property type="entry name" value="Ser_HO-MeTrfase-like"/>
</dbReference>
<sequence length="411" mass="43088">MSDAPVIADPAVADLIDREHRRRAGGLQLLAAETPPSDAVRATLASGLGAKYAEGYPGARYHGGCEIVDEIEELAIARAVDLFDAQVVDVQPHSGSAANLAALAAFAQPGDPILALRLAHGGHQTHGSRANFSGRWFQPIPYSVRRSDELLDYDEIRDLALLHRPRVLVVGSTSYTRPLDYSALRAIADEAEAVLWVDAAQIGGLIAGGVATSPVGHADVVTIATHKVLRGPRGGAILAPERHRDAVRKAVFPFAQGGPAMDAVAAKAVAFGEAGTPGFAAYTARTVANARALVAALATHDVRVVSGGTDTHFAVADLSRFEISGVEGQARLAAAGIVVDKAVLPFDPRPVVEGSAIRLGTVSLTVDGWRETDMATVAEWIVDALSAPVDTSDSSGRHSRIRAAITDFRPR</sequence>
<proteinExistence type="inferred from homology"/>
<dbReference type="GO" id="GO:0032259">
    <property type="term" value="P:methylation"/>
    <property type="evidence" value="ECO:0007669"/>
    <property type="project" value="UniProtKB-KW"/>
</dbReference>
<dbReference type="EC" id="2.1.2.1" evidence="4"/>
<dbReference type="GO" id="GO:0035999">
    <property type="term" value="P:tetrahydrofolate interconversion"/>
    <property type="evidence" value="ECO:0007669"/>
    <property type="project" value="UniProtKB-UniRule"/>
</dbReference>
<dbReference type="PIRSF" id="PIRSF000412">
    <property type="entry name" value="SHMT"/>
    <property type="match status" value="1"/>
</dbReference>
<evidence type="ECO:0000256" key="3">
    <source>
        <dbReference type="ARBA" id="ARBA00022898"/>
    </source>
</evidence>
<comment type="caution">
    <text evidence="4">Lacks conserved residue(s) required for the propagation of feature annotation.</text>
</comment>
<evidence type="ECO:0000313" key="7">
    <source>
        <dbReference type="EMBL" id="GAC70691.1"/>
    </source>
</evidence>
<dbReference type="GO" id="GO:0030170">
    <property type="term" value="F:pyridoxal phosphate binding"/>
    <property type="evidence" value="ECO:0007669"/>
    <property type="project" value="UniProtKB-UniRule"/>
</dbReference>
<comment type="subunit">
    <text evidence="4">Homodimer.</text>
</comment>
<dbReference type="AlphaFoldDB" id="M0QQZ7"/>
<evidence type="ECO:0000256" key="4">
    <source>
        <dbReference type="HAMAP-Rule" id="MF_00051"/>
    </source>
</evidence>
<dbReference type="InterPro" id="IPR039429">
    <property type="entry name" value="SHMT-like_dom"/>
</dbReference>
<comment type="caution">
    <text evidence="7">The sequence shown here is derived from an EMBL/GenBank/DDBJ whole genome shotgun (WGS) entry which is preliminary data.</text>
</comment>
<dbReference type="PANTHER" id="PTHR11680:SF35">
    <property type="entry name" value="SERINE HYDROXYMETHYLTRANSFERASE 1"/>
    <property type="match status" value="1"/>
</dbReference>
<keyword evidence="8" id="KW-1185">Reference proteome</keyword>
<feature type="domain" description="Serine hydroxymethyltransferase-like" evidence="6">
    <location>
        <begin position="8"/>
        <end position="381"/>
    </location>
</feature>
<dbReference type="OrthoDB" id="9803846at2"/>
<dbReference type="SUPFAM" id="SSF53383">
    <property type="entry name" value="PLP-dependent transferases"/>
    <property type="match status" value="1"/>
</dbReference>
<evidence type="ECO:0000256" key="2">
    <source>
        <dbReference type="ARBA" id="ARBA00006376"/>
    </source>
</evidence>
<dbReference type="PANTHER" id="PTHR11680">
    <property type="entry name" value="SERINE HYDROXYMETHYLTRANSFERASE"/>
    <property type="match status" value="1"/>
</dbReference>
<protein>
    <recommendedName>
        <fullName evidence="4">Serine hydroxymethyltransferase</fullName>
        <shortName evidence="4">SHMT</shortName>
        <shortName evidence="4">Serine methylase</shortName>
        <ecNumber evidence="4">2.1.2.1</ecNumber>
    </recommendedName>
</protein>
<evidence type="ECO:0000259" key="6">
    <source>
        <dbReference type="Pfam" id="PF00464"/>
    </source>
</evidence>
<accession>M0QQZ7</accession>
<keyword evidence="4" id="KW-0028">Amino-acid biosynthesis</keyword>
<evidence type="ECO:0000256" key="5">
    <source>
        <dbReference type="PIRSR" id="PIRSR000412-50"/>
    </source>
</evidence>
<comment type="pathway">
    <text evidence="4">Amino-acid biosynthesis; glycine biosynthesis; glycine from L-serine: step 1/1.</text>
</comment>
<comment type="subcellular location">
    <subcellularLocation>
        <location evidence="4">Cytoplasm</location>
    </subcellularLocation>
</comment>
<organism evidence="7 8">
    <name type="scientific">Gordonia soli NBRC 108243</name>
    <dbReference type="NCBI Taxonomy" id="1223545"/>
    <lineage>
        <taxon>Bacteria</taxon>
        <taxon>Bacillati</taxon>
        <taxon>Actinomycetota</taxon>
        <taxon>Actinomycetes</taxon>
        <taxon>Mycobacteriales</taxon>
        <taxon>Gordoniaceae</taxon>
        <taxon>Gordonia</taxon>
    </lineage>
</organism>
<comment type="function">
    <text evidence="4">Catalyzes the reversible interconversion of serine and glycine with tetrahydrofolate (THF) serving as the one-carbon carrier. This reaction serves as the major source of one-carbon groups required for the biosynthesis of purines, thymidylate, methionine, and other important biomolecules. Also exhibits THF-independent aldolase activity toward beta-hydroxyamino acids, producing glycine and aldehydes, via a retro-aldol mechanism.</text>
</comment>
<dbReference type="InterPro" id="IPR015424">
    <property type="entry name" value="PyrdxlP-dep_Trfase"/>
</dbReference>
<comment type="catalytic activity">
    <reaction evidence="4">
        <text>(6R)-5,10-methylene-5,6,7,8-tetrahydrofolate + glycine + H2O = (6S)-5,6,7,8-tetrahydrofolate + L-serine</text>
        <dbReference type="Rhea" id="RHEA:15481"/>
        <dbReference type="ChEBI" id="CHEBI:15377"/>
        <dbReference type="ChEBI" id="CHEBI:15636"/>
        <dbReference type="ChEBI" id="CHEBI:33384"/>
        <dbReference type="ChEBI" id="CHEBI:57305"/>
        <dbReference type="ChEBI" id="CHEBI:57453"/>
        <dbReference type="EC" id="2.1.2.1"/>
    </reaction>
</comment>
<dbReference type="GO" id="GO:0004372">
    <property type="term" value="F:glycine hydroxymethyltransferase activity"/>
    <property type="evidence" value="ECO:0007669"/>
    <property type="project" value="UniProtKB-UniRule"/>
</dbReference>
<evidence type="ECO:0000313" key="8">
    <source>
        <dbReference type="Proteomes" id="UP000011666"/>
    </source>
</evidence>
<dbReference type="RefSeq" id="WP_007624929.1">
    <property type="nucleotide sequence ID" value="NZ_BANX01000039.1"/>
</dbReference>
<dbReference type="GO" id="GO:0005829">
    <property type="term" value="C:cytosol"/>
    <property type="evidence" value="ECO:0007669"/>
    <property type="project" value="TreeGrafter"/>
</dbReference>
<keyword evidence="4 7" id="KW-0808">Transferase</keyword>